<accession>Q1SKZ3</accession>
<protein>
    <submittedName>
        <fullName evidence="1">Uncharacterized protein</fullName>
    </submittedName>
</protein>
<dbReference type="EMBL" id="AC140549">
    <property type="protein sequence ID" value="ABE91958.1"/>
    <property type="molecule type" value="Genomic_DNA"/>
</dbReference>
<organism evidence="1">
    <name type="scientific">Medicago truncatula</name>
    <name type="common">Barrel medic</name>
    <name type="synonym">Medicago tribuloides</name>
    <dbReference type="NCBI Taxonomy" id="3880"/>
    <lineage>
        <taxon>Eukaryota</taxon>
        <taxon>Viridiplantae</taxon>
        <taxon>Streptophyta</taxon>
        <taxon>Embryophyta</taxon>
        <taxon>Tracheophyta</taxon>
        <taxon>Spermatophyta</taxon>
        <taxon>Magnoliopsida</taxon>
        <taxon>eudicotyledons</taxon>
        <taxon>Gunneridae</taxon>
        <taxon>Pentapetalae</taxon>
        <taxon>rosids</taxon>
        <taxon>fabids</taxon>
        <taxon>Fabales</taxon>
        <taxon>Fabaceae</taxon>
        <taxon>Papilionoideae</taxon>
        <taxon>50 kb inversion clade</taxon>
        <taxon>NPAAA clade</taxon>
        <taxon>Hologalegina</taxon>
        <taxon>IRL clade</taxon>
        <taxon>Trifolieae</taxon>
        <taxon>Medicago</taxon>
    </lineage>
</organism>
<evidence type="ECO:0000313" key="2">
    <source>
        <dbReference type="EMBL" id="RHN71437.1"/>
    </source>
</evidence>
<gene>
    <name evidence="1" type="ORF">MtrDRAFT_AC140549g52v2</name>
    <name evidence="2" type="ORF">MtrunA17_Chr2g0276871</name>
</gene>
<reference evidence="1" key="2">
    <citation type="submission" date="2007-04" db="EMBL/GenBank/DDBJ databases">
        <authorList>
            <consortium name="The International Medicago Genome Annotation Group"/>
        </authorList>
    </citation>
    <scope>NUCLEOTIDE SEQUENCE</scope>
</reference>
<evidence type="ECO:0000313" key="3">
    <source>
        <dbReference type="Proteomes" id="UP000265566"/>
    </source>
</evidence>
<reference evidence="2" key="4">
    <citation type="journal article" date="2018" name="Nat. Plants">
        <title>Whole-genome landscape of Medicago truncatula symbiotic genes.</title>
        <authorList>
            <person name="Pecrix Y."/>
            <person name="Gamas P."/>
            <person name="Carrere S."/>
        </authorList>
    </citation>
    <scope>NUCLEOTIDE SEQUENCE</scope>
    <source>
        <tissue evidence="2">Leaves</tissue>
    </source>
</reference>
<dbReference type="Gramene" id="rna7041">
    <property type="protein sequence ID" value="RHN71437.1"/>
    <property type="gene ID" value="gene7041"/>
</dbReference>
<proteinExistence type="predicted"/>
<dbReference type="AlphaFoldDB" id="Q1SKZ3"/>
<reference evidence="1" key="1">
    <citation type="submission" date="2006-03" db="EMBL/GenBank/DDBJ databases">
        <authorList>
            <person name="Shaull S."/>
            <person name="Lin S."/>
            <person name="Dixon R."/>
            <person name="May G."/>
            <person name="Sumner L."/>
            <person name="Gonzales B."/>
            <person name="Cook D."/>
            <person name="Kim D."/>
            <person name="Roe B.A."/>
        </authorList>
    </citation>
    <scope>NUCLEOTIDE SEQUENCE</scope>
</reference>
<dbReference type="Proteomes" id="UP000265566">
    <property type="component" value="Chromosome 2"/>
</dbReference>
<dbReference type="EMBL" id="PSQE01000002">
    <property type="protein sequence ID" value="RHN71437.1"/>
    <property type="molecule type" value="Genomic_DNA"/>
</dbReference>
<sequence length="71" mass="8231">MENLEPPHPEVDYSWIHDDVLSAITYYQTNEKLDEITWWERCLTSGNLKGQDERGGRADNTRGIVSPCMTF</sequence>
<name>Q1SKZ3_MEDTR</name>
<evidence type="ECO:0000313" key="1">
    <source>
        <dbReference type="EMBL" id="ABE91958.1"/>
    </source>
</evidence>
<reference evidence="3" key="3">
    <citation type="journal article" date="2018" name="Nat. Plants">
        <title>Whole-genome landscape of Medicago truncatula symbiotic genes.</title>
        <authorList>
            <person name="Pecrix Y."/>
            <person name="Staton S.E."/>
            <person name="Sallet E."/>
            <person name="Lelandais-Briere C."/>
            <person name="Moreau S."/>
            <person name="Carrere S."/>
            <person name="Blein T."/>
            <person name="Jardinaud M.F."/>
            <person name="Latrasse D."/>
            <person name="Zouine M."/>
            <person name="Zahm M."/>
            <person name="Kreplak J."/>
            <person name="Mayjonade B."/>
            <person name="Satge C."/>
            <person name="Perez M."/>
            <person name="Cauet S."/>
            <person name="Marande W."/>
            <person name="Chantry-Darmon C."/>
            <person name="Lopez-Roques C."/>
            <person name="Bouchez O."/>
            <person name="Berard A."/>
            <person name="Debelle F."/>
            <person name="Munos S."/>
            <person name="Bendahmane A."/>
            <person name="Berges H."/>
            <person name="Niebel A."/>
            <person name="Buitink J."/>
            <person name="Frugier F."/>
            <person name="Benhamed M."/>
            <person name="Crespi M."/>
            <person name="Gouzy J."/>
            <person name="Gamas P."/>
        </authorList>
    </citation>
    <scope>NUCLEOTIDE SEQUENCE [LARGE SCALE GENOMIC DNA]</scope>
    <source>
        <strain evidence="3">cv. Jemalong A17</strain>
    </source>
</reference>